<dbReference type="InterPro" id="IPR029030">
    <property type="entry name" value="Caspase-like_dom_sf"/>
</dbReference>
<dbReference type="GO" id="GO:0008234">
    <property type="term" value="F:cysteine-type peptidase activity"/>
    <property type="evidence" value="ECO:0007669"/>
    <property type="project" value="InterPro"/>
</dbReference>
<dbReference type="NCBIfam" id="TIGR04183">
    <property type="entry name" value="Por_Secre_tail"/>
    <property type="match status" value="1"/>
</dbReference>
<dbReference type="OrthoDB" id="9809780at2"/>
<organism evidence="4 5">
    <name type="scientific">Hymenobacter daecheongensis DSM 21074</name>
    <dbReference type="NCBI Taxonomy" id="1121955"/>
    <lineage>
        <taxon>Bacteria</taxon>
        <taxon>Pseudomonadati</taxon>
        <taxon>Bacteroidota</taxon>
        <taxon>Cytophagia</taxon>
        <taxon>Cytophagales</taxon>
        <taxon>Hymenobacteraceae</taxon>
        <taxon>Hymenobacter</taxon>
    </lineage>
</organism>
<dbReference type="RefSeq" id="WP_073112736.1">
    <property type="nucleotide sequence ID" value="NZ_FQYN01000013.1"/>
</dbReference>
<dbReference type="InterPro" id="IPR026444">
    <property type="entry name" value="Secre_tail"/>
</dbReference>
<evidence type="ECO:0000256" key="1">
    <source>
        <dbReference type="ARBA" id="ARBA00022729"/>
    </source>
</evidence>
<dbReference type="Gene3D" id="3.40.50.1460">
    <property type="match status" value="1"/>
</dbReference>
<proteinExistence type="predicted"/>
<feature type="signal peptide" evidence="2">
    <location>
        <begin position="1"/>
        <end position="23"/>
    </location>
</feature>
<dbReference type="Proteomes" id="UP000184418">
    <property type="component" value="Unassembled WGS sequence"/>
</dbReference>
<dbReference type="NCBIfam" id="NF033707">
    <property type="entry name" value="T9SS_sortase"/>
    <property type="match status" value="1"/>
</dbReference>
<dbReference type="InterPro" id="IPR001769">
    <property type="entry name" value="Gingipain"/>
</dbReference>
<dbReference type="SUPFAM" id="SSF52129">
    <property type="entry name" value="Caspase-like"/>
    <property type="match status" value="1"/>
</dbReference>
<evidence type="ECO:0000256" key="2">
    <source>
        <dbReference type="SAM" id="SignalP"/>
    </source>
</evidence>
<dbReference type="GO" id="GO:0006508">
    <property type="term" value="P:proteolysis"/>
    <property type="evidence" value="ECO:0007669"/>
    <property type="project" value="InterPro"/>
</dbReference>
<evidence type="ECO:0000313" key="4">
    <source>
        <dbReference type="EMBL" id="SHJ84564.1"/>
    </source>
</evidence>
<dbReference type="InterPro" id="IPR029031">
    <property type="entry name" value="Gingipain_N_sf"/>
</dbReference>
<name>A0A1M6MMC4_9BACT</name>
<keyword evidence="5" id="KW-1185">Reference proteome</keyword>
<dbReference type="CDD" id="cd02258">
    <property type="entry name" value="Peptidase_C25_N"/>
    <property type="match status" value="1"/>
</dbReference>
<reference evidence="4 5" key="1">
    <citation type="submission" date="2016-11" db="EMBL/GenBank/DDBJ databases">
        <authorList>
            <person name="Jaros S."/>
            <person name="Januszkiewicz K."/>
            <person name="Wedrychowicz H."/>
        </authorList>
    </citation>
    <scope>NUCLEOTIDE SEQUENCE [LARGE SCALE GENOMIC DNA]</scope>
    <source>
        <strain evidence="4 5">DSM 21074</strain>
    </source>
</reference>
<dbReference type="Gene3D" id="3.40.50.10390">
    <property type="entry name" value="Gingipain r, domain 1"/>
    <property type="match status" value="1"/>
</dbReference>
<feature type="chain" id="PRO_5012748378" evidence="2">
    <location>
        <begin position="24"/>
        <end position="1325"/>
    </location>
</feature>
<gene>
    <name evidence="4" type="ORF">SAMN02745146_0336</name>
</gene>
<protein>
    <submittedName>
        <fullName evidence="4">Por secretion system C-terminal sorting domain-containing protein</fullName>
    </submittedName>
</protein>
<keyword evidence="1 2" id="KW-0732">Signal</keyword>
<sequence>MRYFTFFAFLCFVLGGAAVPAAAQQAGQVASGQLVWKGYAQALKANGQLRQVPTFYGGTIRPGEEAGRYVVRIAGSVADGQLRNAVYAPFSAADARLFDLANLAAAPSVILATGTEKRQPITLAAILSVRRNPQSGQPEKLISFEYAYTLAASGTAQRGTQSRSHAPASVLKQGDWFKIGVPQSGMYKLDKNALKALGVDVQGLDPRRLRLYGNAMGTLPQLNSTYRPDDLVENAVFVAGENDGSFDDSDYLLFYARGPHTWSADASRRLFQHTLNVYTDTAYYFVTVGSTPGRRIAPAPAPTAAPTAVISQYTYRDFYNRDLINLIKSGRQWLGEGFGSTSTAREFGFAIPNLVPGAALQVTSYTAASTAPNTFSRFTVAVNGTPIGTQTISGPDPINKYPEAANGDLSTFSYTVPANAPADIKVGLSFSGGPDPAAQGWLDYLEVNALRQLRMMGNQFEFRSFDNIAPRATSQFALAAPGTTVWDVTNPRRPRAQALDAAGNFAATTDTLREFVAFTGSSFATPVNFGRVGNQNLHALNLDGRLDMMVVTHPIFFQEAERLAAYRRRHDGLDVRVVTTTQVYNEFSSGGQDVTAIRDLMKLVYDRAPANKTVFLLLFGDASYDFKSDRTNNADQLPAWWKSRSPFNGDKINQNFVPTYQSRESFAPAFGRSNSNPVSAGPSYNSDDYFALLDDDEGFWSENGGGLTEFIDIGVGRLPVRTPRDQPGSTAQAALVVNKLIAYDQPAAYGKWRNRITFVADDGDYNYHVNTSTDPPADQLTQQHPEFNAHKVYLDLYPQLVAAGGQRSPDCNRAIDESIEQGSLIVQYSGHGGPKGWADEQILNNSSVLKLTNRDRLTFMLTATCDFSTYDNPEFDSAGEQVLTDIEGGAVGLLTTTRLAFTGGSYNDGIVRAFYEGMFTPVNNKVPRMGDIMLHTKNDRSITPIENRNFTLLGDPSMRLAYPEQEVTLDSINGKLITATHIDTLKALATVTMSGKVRSGGVLNSRFSGKAQLTIYEKPATVMTLGNEDPSIPVSVQENVIYAGQATVRNGQYRLRFVVPKDINYSLGLGKVSLYASDSVSRLDAHGARAVPVGGANSLAVLDTIAPNIRLFMDDTTFVFGGLTHTTTTLLARLKDQSGINTAGSGIGHEITATLDNDPRQLTVLNDFYTANVDSYQQGEVKYKFKDLTTGPHLLRLKAWDTFNNSAEKEIEFIAAKDEKLALQHVLNYPNPFSTTTTFHFDHNRANAGDELDVQVQIFTISGRLVRTLRTSATASNPHFKDLTWNGRDEFDDQLARGVYVYRVSVKSQQTGTMASKFEKLVILN</sequence>
<dbReference type="EMBL" id="FQYN01000013">
    <property type="protein sequence ID" value="SHJ84564.1"/>
    <property type="molecule type" value="Genomic_DNA"/>
</dbReference>
<feature type="domain" description="Gingipain" evidence="3">
    <location>
        <begin position="548"/>
        <end position="960"/>
    </location>
</feature>
<dbReference type="Gene3D" id="2.60.40.4070">
    <property type="match status" value="1"/>
</dbReference>
<dbReference type="Pfam" id="PF01364">
    <property type="entry name" value="Peptidase_C25"/>
    <property type="match status" value="1"/>
</dbReference>
<evidence type="ECO:0000259" key="3">
    <source>
        <dbReference type="Pfam" id="PF01364"/>
    </source>
</evidence>
<accession>A0A1M6MMC4</accession>
<evidence type="ECO:0000313" key="5">
    <source>
        <dbReference type="Proteomes" id="UP000184418"/>
    </source>
</evidence>
<dbReference type="STRING" id="1121955.SAMN02745146_0336"/>